<dbReference type="AlphaFoldDB" id="A0A8J2JU83"/>
<dbReference type="OrthoDB" id="5404651at2759"/>
<proteinExistence type="predicted"/>
<evidence type="ECO:0000313" key="1">
    <source>
        <dbReference type="EMBL" id="CAG7721844.1"/>
    </source>
</evidence>
<comment type="caution">
    <text evidence="1">The sequence shown here is derived from an EMBL/GenBank/DDBJ whole genome shotgun (WGS) entry which is preliminary data.</text>
</comment>
<dbReference type="EMBL" id="CAJVCH010083538">
    <property type="protein sequence ID" value="CAG7721844.1"/>
    <property type="molecule type" value="Genomic_DNA"/>
</dbReference>
<organism evidence="1 2">
    <name type="scientific">Allacma fusca</name>
    <dbReference type="NCBI Taxonomy" id="39272"/>
    <lineage>
        <taxon>Eukaryota</taxon>
        <taxon>Metazoa</taxon>
        <taxon>Ecdysozoa</taxon>
        <taxon>Arthropoda</taxon>
        <taxon>Hexapoda</taxon>
        <taxon>Collembola</taxon>
        <taxon>Symphypleona</taxon>
        <taxon>Sminthuridae</taxon>
        <taxon>Allacma</taxon>
    </lineage>
</organism>
<protein>
    <submittedName>
        <fullName evidence="1">Uncharacterized protein</fullName>
    </submittedName>
</protein>
<evidence type="ECO:0000313" key="2">
    <source>
        <dbReference type="Proteomes" id="UP000708208"/>
    </source>
</evidence>
<feature type="non-terminal residue" evidence="1">
    <location>
        <position position="1"/>
    </location>
</feature>
<gene>
    <name evidence="1" type="ORF">AFUS01_LOCUS11032</name>
</gene>
<dbReference type="Proteomes" id="UP000708208">
    <property type="component" value="Unassembled WGS sequence"/>
</dbReference>
<accession>A0A8J2JU83</accession>
<name>A0A8J2JU83_9HEXA</name>
<feature type="non-terminal residue" evidence="1">
    <location>
        <position position="37"/>
    </location>
</feature>
<sequence>DPKIVDSVVVGNVISSSSVDGGYIARHASLRVGVPND</sequence>
<keyword evidence="2" id="KW-1185">Reference proteome</keyword>
<reference evidence="1" key="1">
    <citation type="submission" date="2021-06" db="EMBL/GenBank/DDBJ databases">
        <authorList>
            <person name="Hodson N. C."/>
            <person name="Mongue J. A."/>
            <person name="Jaron S. K."/>
        </authorList>
    </citation>
    <scope>NUCLEOTIDE SEQUENCE</scope>
</reference>